<dbReference type="PANTHER" id="PTHR12558:SF13">
    <property type="entry name" value="CELL DIVISION CYCLE PROTEIN 27 HOMOLOG"/>
    <property type="match status" value="1"/>
</dbReference>
<keyword evidence="2" id="KW-0812">Transmembrane</keyword>
<evidence type="ECO:0000256" key="2">
    <source>
        <dbReference type="SAM" id="Phobius"/>
    </source>
</evidence>
<dbReference type="SMART" id="SM00028">
    <property type="entry name" value="TPR"/>
    <property type="match status" value="5"/>
</dbReference>
<dbReference type="SUPFAM" id="SSF48452">
    <property type="entry name" value="TPR-like"/>
    <property type="match status" value="1"/>
</dbReference>
<dbReference type="RefSeq" id="WP_092362011.1">
    <property type="nucleotide sequence ID" value="NZ_CABJCG010000025.1"/>
</dbReference>
<accession>A0A1I0EAL3</accession>
<dbReference type="Gene3D" id="1.25.40.10">
    <property type="entry name" value="Tetratricopeptide repeat domain"/>
    <property type="match status" value="2"/>
</dbReference>
<keyword evidence="4" id="KW-1185">Reference proteome</keyword>
<evidence type="ECO:0000256" key="1">
    <source>
        <dbReference type="SAM" id="MobiDB-lite"/>
    </source>
</evidence>
<keyword evidence="2" id="KW-0472">Membrane</keyword>
<sequence>MSRNSGNIRYSERRPYDSGRNPRLDRERRAARKRRRRNRLVKGLIAWAVCILLVVLVAFATVRVLGNMSTSKQRELRAAGIEKLDAGDFAGAIADFDQALAVMDKDTGEMAVDVLRYRAEAEYRLEDYEAAYYSYKLLMERDAKNLQYWYMASMCCAAMGDADQAVELYDYVQRTGGDAKKPVEGRLNALLSVGAACVKTGAYDQAMSLYENALRDGLDDGKIYLQMGLCQMAEENYKDAADSFDQGKVKASEDRELLRELSYNRAVCSEYLYKYDEALKLFEEYNKSFGPDERAEHEIAFLKSR</sequence>
<feature type="transmembrane region" description="Helical" evidence="2">
    <location>
        <begin position="44"/>
        <end position="66"/>
    </location>
</feature>
<gene>
    <name evidence="3" type="ORF">SAMN05216313_10621</name>
</gene>
<protein>
    <submittedName>
        <fullName evidence="3">TPR repeat-containing protein</fullName>
    </submittedName>
</protein>
<organism evidence="3 4">
    <name type="scientific">Enterocloster lavalensis</name>
    <dbReference type="NCBI Taxonomy" id="460384"/>
    <lineage>
        <taxon>Bacteria</taxon>
        <taxon>Bacillati</taxon>
        <taxon>Bacillota</taxon>
        <taxon>Clostridia</taxon>
        <taxon>Lachnospirales</taxon>
        <taxon>Lachnospiraceae</taxon>
        <taxon>Enterocloster</taxon>
    </lineage>
</organism>
<feature type="compositionally biased region" description="Basic and acidic residues" evidence="1">
    <location>
        <begin position="10"/>
        <end position="28"/>
    </location>
</feature>
<dbReference type="InterPro" id="IPR019734">
    <property type="entry name" value="TPR_rpt"/>
</dbReference>
<dbReference type="STRING" id="460384.SAMN05216313_10621"/>
<dbReference type="Pfam" id="PF13432">
    <property type="entry name" value="TPR_16"/>
    <property type="match status" value="2"/>
</dbReference>
<dbReference type="Proteomes" id="UP000198508">
    <property type="component" value="Unassembled WGS sequence"/>
</dbReference>
<dbReference type="InterPro" id="IPR011990">
    <property type="entry name" value="TPR-like_helical_dom_sf"/>
</dbReference>
<feature type="region of interest" description="Disordered" evidence="1">
    <location>
        <begin position="1"/>
        <end position="32"/>
    </location>
</feature>
<dbReference type="PANTHER" id="PTHR12558">
    <property type="entry name" value="CELL DIVISION CYCLE 16,23,27"/>
    <property type="match status" value="1"/>
</dbReference>
<evidence type="ECO:0000313" key="4">
    <source>
        <dbReference type="Proteomes" id="UP000198508"/>
    </source>
</evidence>
<dbReference type="EMBL" id="FOIM01000006">
    <property type="protein sequence ID" value="SET42247.1"/>
    <property type="molecule type" value="Genomic_DNA"/>
</dbReference>
<dbReference type="GeneID" id="93280438"/>
<dbReference type="AlphaFoldDB" id="A0A1I0EAL3"/>
<proteinExistence type="predicted"/>
<keyword evidence="2" id="KW-1133">Transmembrane helix</keyword>
<reference evidence="4" key="1">
    <citation type="submission" date="2016-10" db="EMBL/GenBank/DDBJ databases">
        <authorList>
            <person name="Varghese N."/>
            <person name="Submissions S."/>
        </authorList>
    </citation>
    <scope>NUCLEOTIDE SEQUENCE [LARGE SCALE GENOMIC DNA]</scope>
    <source>
        <strain evidence="4">NLAE-zl-G277</strain>
    </source>
</reference>
<evidence type="ECO:0000313" key="3">
    <source>
        <dbReference type="EMBL" id="SET42247.1"/>
    </source>
</evidence>
<name>A0A1I0EAL3_9FIRM</name>